<dbReference type="Pfam" id="PF13181">
    <property type="entry name" value="TPR_8"/>
    <property type="match status" value="2"/>
</dbReference>
<gene>
    <name evidence="5" type="ORF">E1163_02920</name>
</gene>
<evidence type="ECO:0000256" key="2">
    <source>
        <dbReference type="PROSITE-ProRule" id="PRU00339"/>
    </source>
</evidence>
<dbReference type="Gene3D" id="1.25.40.10">
    <property type="entry name" value="Tetratricopeptide repeat domain"/>
    <property type="match status" value="2"/>
</dbReference>
<organism evidence="5 6">
    <name type="scientific">Fulvivirga kasyanovii</name>
    <dbReference type="NCBI Taxonomy" id="396812"/>
    <lineage>
        <taxon>Bacteria</taxon>
        <taxon>Pseudomonadati</taxon>
        <taxon>Bacteroidota</taxon>
        <taxon>Cytophagia</taxon>
        <taxon>Cytophagales</taxon>
        <taxon>Fulvivirgaceae</taxon>
        <taxon>Fulvivirga</taxon>
    </lineage>
</organism>
<keyword evidence="2" id="KW-0802">TPR repeat</keyword>
<dbReference type="CDD" id="cd06257">
    <property type="entry name" value="DnaJ"/>
    <property type="match status" value="1"/>
</dbReference>
<keyword evidence="3" id="KW-0472">Membrane</keyword>
<dbReference type="PANTHER" id="PTHR44145:SF3">
    <property type="entry name" value="DNAJ HOMOLOG SUBFAMILY A MEMBER 3, MITOCHONDRIAL"/>
    <property type="match status" value="1"/>
</dbReference>
<dbReference type="InterPro" id="IPR001623">
    <property type="entry name" value="DnaJ_domain"/>
</dbReference>
<feature type="repeat" description="TPR" evidence="2">
    <location>
        <begin position="268"/>
        <end position="301"/>
    </location>
</feature>
<name>A0ABW9RLX1_9BACT</name>
<dbReference type="PRINTS" id="PR00625">
    <property type="entry name" value="JDOMAIN"/>
</dbReference>
<keyword evidence="3" id="KW-0812">Transmembrane</keyword>
<dbReference type="InterPro" id="IPR036869">
    <property type="entry name" value="J_dom_sf"/>
</dbReference>
<protein>
    <submittedName>
        <fullName evidence="5">J domain-containing protein</fullName>
    </submittedName>
</protein>
<dbReference type="EMBL" id="SMLW01000326">
    <property type="protein sequence ID" value="MTI23895.1"/>
    <property type="molecule type" value="Genomic_DNA"/>
</dbReference>
<dbReference type="Pfam" id="PF00226">
    <property type="entry name" value="DnaJ"/>
    <property type="match status" value="1"/>
</dbReference>
<evidence type="ECO:0000259" key="4">
    <source>
        <dbReference type="PROSITE" id="PS50076"/>
    </source>
</evidence>
<evidence type="ECO:0000256" key="1">
    <source>
        <dbReference type="ARBA" id="ARBA00023186"/>
    </source>
</evidence>
<keyword evidence="6" id="KW-1185">Reference proteome</keyword>
<dbReference type="InterPro" id="IPR011990">
    <property type="entry name" value="TPR-like_helical_dom_sf"/>
</dbReference>
<dbReference type="PANTHER" id="PTHR44145">
    <property type="entry name" value="DNAJ HOMOLOG SUBFAMILY A MEMBER 3, MITOCHONDRIAL"/>
    <property type="match status" value="1"/>
</dbReference>
<feature type="domain" description="J" evidence="4">
    <location>
        <begin position="4"/>
        <end position="69"/>
    </location>
</feature>
<dbReference type="SUPFAM" id="SSF46565">
    <property type="entry name" value="Chaperone J-domain"/>
    <property type="match status" value="1"/>
</dbReference>
<dbReference type="InterPro" id="IPR019734">
    <property type="entry name" value="TPR_rpt"/>
</dbReference>
<dbReference type="PROSITE" id="PS50076">
    <property type="entry name" value="DNAJ_2"/>
    <property type="match status" value="1"/>
</dbReference>
<evidence type="ECO:0000313" key="6">
    <source>
        <dbReference type="Proteomes" id="UP000798808"/>
    </source>
</evidence>
<keyword evidence="3" id="KW-1133">Transmembrane helix</keyword>
<proteinExistence type="predicted"/>
<dbReference type="PROSITE" id="PS50005">
    <property type="entry name" value="TPR"/>
    <property type="match status" value="1"/>
</dbReference>
<reference evidence="5 6" key="1">
    <citation type="submission" date="2019-02" db="EMBL/GenBank/DDBJ databases">
        <authorList>
            <person name="Goldberg S.R."/>
            <person name="Haltli B.A."/>
            <person name="Correa H."/>
            <person name="Russell K.G."/>
        </authorList>
    </citation>
    <scope>NUCLEOTIDE SEQUENCE [LARGE SCALE GENOMIC DNA]</scope>
    <source>
        <strain evidence="5 6">JCM 16186</strain>
    </source>
</reference>
<evidence type="ECO:0000256" key="3">
    <source>
        <dbReference type="SAM" id="Phobius"/>
    </source>
</evidence>
<evidence type="ECO:0000313" key="5">
    <source>
        <dbReference type="EMBL" id="MTI23895.1"/>
    </source>
</evidence>
<dbReference type="InterPro" id="IPR051938">
    <property type="entry name" value="Apopto_cytoskel_mod"/>
</dbReference>
<dbReference type="SMART" id="SM00028">
    <property type="entry name" value="TPR"/>
    <property type="match status" value="4"/>
</dbReference>
<dbReference type="RefSeq" id="WP_155169291.1">
    <property type="nucleotide sequence ID" value="NZ_BAAAFL010000053.1"/>
</dbReference>
<dbReference type="SMART" id="SM00271">
    <property type="entry name" value="DnaJ"/>
    <property type="match status" value="1"/>
</dbReference>
<accession>A0ABW9RLX1</accession>
<dbReference type="Proteomes" id="UP000798808">
    <property type="component" value="Unassembled WGS sequence"/>
</dbReference>
<sequence length="345" mass="40200">MRDNYYHILGLDNFASQEEIKAAYRKLAKKYHPDRNPGKPDYEEKFKRVNIAHKILTDPTKKARFDQSLKQQIAPDNTPRYSPRKAYYTTEKRRYTPTAWMYARVFIIAFIMAVILIPIWLIHQSSVTSYERGVEAVLQQNYYQSLNHFDRAITAFGGRTVEAGIAGSQVSIYKLSNYEQGLYFANRGLEYAEKQSEYAELYYLKALAYKGLGNHDESLKSLNLADSLHYSPDSLQLHFGLLNAFSLYEFEKGEKNFNYLIERNIHLQTAWFGKAWCLQNRELYKEAATTYSKVIELDPNHAMSYYYRGMNEISYADSTAACKDFAKALELGYDKAEVLFRYHCE</sequence>
<feature type="transmembrane region" description="Helical" evidence="3">
    <location>
        <begin position="101"/>
        <end position="122"/>
    </location>
</feature>
<dbReference type="Gene3D" id="1.10.287.110">
    <property type="entry name" value="DnaJ domain"/>
    <property type="match status" value="1"/>
</dbReference>
<keyword evidence="1" id="KW-0143">Chaperone</keyword>
<dbReference type="SUPFAM" id="SSF81901">
    <property type="entry name" value="HCP-like"/>
    <property type="match status" value="1"/>
</dbReference>
<comment type="caution">
    <text evidence="5">The sequence shown here is derived from an EMBL/GenBank/DDBJ whole genome shotgun (WGS) entry which is preliminary data.</text>
</comment>